<organism evidence="1 2">
    <name type="scientific">Secundilactobacillus kimchicus JCM 15530</name>
    <dbReference type="NCBI Taxonomy" id="1302272"/>
    <lineage>
        <taxon>Bacteria</taxon>
        <taxon>Bacillati</taxon>
        <taxon>Bacillota</taxon>
        <taxon>Bacilli</taxon>
        <taxon>Lactobacillales</taxon>
        <taxon>Lactobacillaceae</taxon>
        <taxon>Secundilactobacillus</taxon>
    </lineage>
</organism>
<dbReference type="RefSeq" id="WP_054660874.1">
    <property type="nucleotide sequence ID" value="NZ_AZCX01000005.1"/>
</dbReference>
<reference evidence="1 2" key="1">
    <citation type="journal article" date="2015" name="Genome Announc.">
        <title>Expanding the biotechnology potential of lactobacilli through comparative genomics of 213 strains and associated genera.</title>
        <authorList>
            <person name="Sun Z."/>
            <person name="Harris H.M."/>
            <person name="McCann A."/>
            <person name="Guo C."/>
            <person name="Argimon S."/>
            <person name="Zhang W."/>
            <person name="Yang X."/>
            <person name="Jeffery I.B."/>
            <person name="Cooney J.C."/>
            <person name="Kagawa T.F."/>
            <person name="Liu W."/>
            <person name="Song Y."/>
            <person name="Salvetti E."/>
            <person name="Wrobel A."/>
            <person name="Rasinkangas P."/>
            <person name="Parkhill J."/>
            <person name="Rea M.C."/>
            <person name="O'Sullivan O."/>
            <person name="Ritari J."/>
            <person name="Douillard F.P."/>
            <person name="Paul Ross R."/>
            <person name="Yang R."/>
            <person name="Briner A.E."/>
            <person name="Felis G.E."/>
            <person name="de Vos W.M."/>
            <person name="Barrangou R."/>
            <person name="Klaenhammer T.R."/>
            <person name="Caufield P.W."/>
            <person name="Cui Y."/>
            <person name="Zhang H."/>
            <person name="O'Toole P.W."/>
        </authorList>
    </citation>
    <scope>NUCLEOTIDE SEQUENCE [LARGE SCALE GENOMIC DNA]</scope>
    <source>
        <strain evidence="1 2">JCM 15530</strain>
    </source>
</reference>
<name>A0A0R1HN95_9LACO</name>
<dbReference type="AlphaFoldDB" id="A0A0R1HN95"/>
<comment type="caution">
    <text evidence="1">The sequence shown here is derived from an EMBL/GenBank/DDBJ whole genome shotgun (WGS) entry which is preliminary data.</text>
</comment>
<dbReference type="Proteomes" id="UP000050911">
    <property type="component" value="Unassembled WGS sequence"/>
</dbReference>
<accession>A0A0R1HN95</accession>
<dbReference type="PATRIC" id="fig|1302272.5.peg.2154"/>
<evidence type="ECO:0000313" key="1">
    <source>
        <dbReference type="EMBL" id="KRK47903.1"/>
    </source>
</evidence>
<protein>
    <submittedName>
        <fullName evidence="1">Uncharacterized protein</fullName>
    </submittedName>
</protein>
<dbReference type="STRING" id="1302272.FC96_GL002108"/>
<keyword evidence="2" id="KW-1185">Reference proteome</keyword>
<gene>
    <name evidence="1" type="ORF">FC96_GL002108</name>
</gene>
<dbReference type="EMBL" id="AZCX01000005">
    <property type="protein sequence ID" value="KRK47903.1"/>
    <property type="molecule type" value="Genomic_DNA"/>
</dbReference>
<evidence type="ECO:0000313" key="2">
    <source>
        <dbReference type="Proteomes" id="UP000050911"/>
    </source>
</evidence>
<proteinExistence type="predicted"/>
<sequence length="239" mass="27725">MADARIKLAPFVQTRQPFTAVVGKMTHHHNHHGASEPVLLLTDVHHQSTGEQVADHIWVPFTAQMAAAVGHELFTNDQLAFTAKITTYRIHRDNITEQQHQVATANHDRRQRASAAFRAQYHDWEVLRQTLLDTNALVDQAVTAGTLSDEQAKTIKAENQRTYQDQEPHRELAPRLAIPQHRDYQLVELQAFRVTKSRRPHRGWQRTAYDPKRWSDRRYTRFLAARSMAYQRGVYFDAF</sequence>